<evidence type="ECO:0000313" key="12">
    <source>
        <dbReference type="EMBL" id="GLK56010.1"/>
    </source>
</evidence>
<dbReference type="GO" id="GO:0015935">
    <property type="term" value="C:small ribosomal subunit"/>
    <property type="evidence" value="ECO:0007669"/>
    <property type="project" value="InterPro"/>
</dbReference>
<dbReference type="PROSITE" id="PS50889">
    <property type="entry name" value="S4"/>
    <property type="match status" value="1"/>
</dbReference>
<feature type="region of interest" description="Disordered" evidence="9">
    <location>
        <begin position="53"/>
        <end position="81"/>
    </location>
</feature>
<dbReference type="InterPro" id="IPR018079">
    <property type="entry name" value="Ribosomal_uS4_CS"/>
</dbReference>
<dbReference type="EMBL" id="BSFF01000002">
    <property type="protein sequence ID" value="GLK56010.1"/>
    <property type="molecule type" value="Genomic_DNA"/>
</dbReference>
<evidence type="ECO:0000256" key="4">
    <source>
        <dbReference type="ARBA" id="ARBA00022980"/>
    </source>
</evidence>
<keyword evidence="5 7" id="KW-0687">Ribonucleoprotein</keyword>
<reference evidence="12" key="2">
    <citation type="submission" date="2023-01" db="EMBL/GenBank/DDBJ databases">
        <authorList>
            <person name="Sun Q."/>
            <person name="Evtushenko L."/>
        </authorList>
    </citation>
    <scope>NUCLEOTIDE SEQUENCE</scope>
    <source>
        <strain evidence="12">VKM B-1606</strain>
    </source>
</reference>
<dbReference type="SUPFAM" id="SSF55174">
    <property type="entry name" value="Alpha-L RNA-binding motif"/>
    <property type="match status" value="1"/>
</dbReference>
<organism evidence="12 13">
    <name type="scientific">Methylopila capsulata</name>
    <dbReference type="NCBI Taxonomy" id="61654"/>
    <lineage>
        <taxon>Bacteria</taxon>
        <taxon>Pseudomonadati</taxon>
        <taxon>Pseudomonadota</taxon>
        <taxon>Alphaproteobacteria</taxon>
        <taxon>Hyphomicrobiales</taxon>
        <taxon>Methylopilaceae</taxon>
        <taxon>Methylopila</taxon>
    </lineage>
</organism>
<accession>A0A9W6IVN0</accession>
<comment type="function">
    <text evidence="7">With S5 and S12 plays an important role in translational accuracy.</text>
</comment>
<dbReference type="AlphaFoldDB" id="A0A9W6IVN0"/>
<dbReference type="NCBIfam" id="NF003717">
    <property type="entry name" value="PRK05327.1"/>
    <property type="match status" value="1"/>
</dbReference>
<proteinExistence type="inferred from homology"/>
<evidence type="ECO:0000259" key="10">
    <source>
        <dbReference type="SMART" id="SM00363"/>
    </source>
</evidence>
<dbReference type="GO" id="GO:0019843">
    <property type="term" value="F:rRNA binding"/>
    <property type="evidence" value="ECO:0007669"/>
    <property type="project" value="UniProtKB-UniRule"/>
</dbReference>
<dbReference type="Proteomes" id="UP001143400">
    <property type="component" value="Unassembled WGS sequence"/>
</dbReference>
<comment type="function">
    <text evidence="7">One of the primary rRNA binding proteins, it binds directly to 16S rRNA where it nucleates assembly of the body of the 30S subunit.</text>
</comment>
<dbReference type="GO" id="GO:0003735">
    <property type="term" value="F:structural constituent of ribosome"/>
    <property type="evidence" value="ECO:0007669"/>
    <property type="project" value="InterPro"/>
</dbReference>
<dbReference type="PANTHER" id="PTHR11831">
    <property type="entry name" value="30S 40S RIBOSOMAL PROTEIN"/>
    <property type="match status" value="1"/>
</dbReference>
<dbReference type="NCBIfam" id="TIGR01017">
    <property type="entry name" value="rpsD_bact"/>
    <property type="match status" value="1"/>
</dbReference>
<keyword evidence="3 7" id="KW-0694">RNA-binding</keyword>
<dbReference type="CDD" id="cd00165">
    <property type="entry name" value="S4"/>
    <property type="match status" value="1"/>
</dbReference>
<evidence type="ECO:0000256" key="6">
    <source>
        <dbReference type="ARBA" id="ARBA00035254"/>
    </source>
</evidence>
<dbReference type="InterPro" id="IPR036986">
    <property type="entry name" value="S4_RNA-bd_sf"/>
</dbReference>
<keyword evidence="2 7" id="KW-0699">rRNA-binding</keyword>
<dbReference type="SMART" id="SM00363">
    <property type="entry name" value="S4"/>
    <property type="match status" value="1"/>
</dbReference>
<dbReference type="InterPro" id="IPR022801">
    <property type="entry name" value="Ribosomal_uS4"/>
</dbReference>
<evidence type="ECO:0000256" key="1">
    <source>
        <dbReference type="ARBA" id="ARBA00007465"/>
    </source>
</evidence>
<dbReference type="FunFam" id="3.10.290.10:FF:000001">
    <property type="entry name" value="30S ribosomal protein S4"/>
    <property type="match status" value="1"/>
</dbReference>
<gene>
    <name evidence="7 12" type="primary">rpsD</name>
    <name evidence="12" type="ORF">GCM10008170_20290</name>
</gene>
<dbReference type="Pfam" id="PF00163">
    <property type="entry name" value="Ribosomal_S4"/>
    <property type="match status" value="1"/>
</dbReference>
<evidence type="ECO:0000259" key="11">
    <source>
        <dbReference type="SMART" id="SM01390"/>
    </source>
</evidence>
<name>A0A9W6IVN0_9HYPH</name>
<dbReference type="PANTHER" id="PTHR11831:SF4">
    <property type="entry name" value="SMALL RIBOSOMAL SUBUNIT PROTEIN US4M"/>
    <property type="match status" value="1"/>
</dbReference>
<dbReference type="Gene3D" id="1.10.1050.10">
    <property type="entry name" value="Ribosomal Protein S4 Delta 41, Chain A, domain 1"/>
    <property type="match status" value="1"/>
</dbReference>
<dbReference type="HAMAP" id="MF_01306_B">
    <property type="entry name" value="Ribosomal_uS4_B"/>
    <property type="match status" value="1"/>
</dbReference>
<evidence type="ECO:0000313" key="13">
    <source>
        <dbReference type="Proteomes" id="UP001143400"/>
    </source>
</evidence>
<evidence type="ECO:0000256" key="3">
    <source>
        <dbReference type="ARBA" id="ARBA00022884"/>
    </source>
</evidence>
<dbReference type="SMART" id="SM01390">
    <property type="entry name" value="Ribosomal_S4"/>
    <property type="match status" value="1"/>
</dbReference>
<evidence type="ECO:0000256" key="2">
    <source>
        <dbReference type="ARBA" id="ARBA00022730"/>
    </source>
</evidence>
<comment type="subunit">
    <text evidence="7">Part of the 30S ribosomal subunit. Contacts protein S5. The interaction surface between S4 and S5 is involved in control of translational fidelity.</text>
</comment>
<keyword evidence="4 7" id="KW-0689">Ribosomal protein</keyword>
<feature type="domain" description="Small ribosomal subunit protein uS4 N-terminal" evidence="11">
    <location>
        <begin position="38"/>
        <end position="128"/>
    </location>
</feature>
<comment type="caution">
    <text evidence="12">The sequence shown here is derived from an EMBL/GenBank/DDBJ whole genome shotgun (WGS) entry which is preliminary data.</text>
</comment>
<evidence type="ECO:0000256" key="9">
    <source>
        <dbReference type="SAM" id="MobiDB-lite"/>
    </source>
</evidence>
<dbReference type="PROSITE" id="PS00632">
    <property type="entry name" value="RIBOSOMAL_S4"/>
    <property type="match status" value="1"/>
</dbReference>
<dbReference type="GO" id="GO:0006412">
    <property type="term" value="P:translation"/>
    <property type="evidence" value="ECO:0007669"/>
    <property type="project" value="UniProtKB-UniRule"/>
</dbReference>
<evidence type="ECO:0000256" key="7">
    <source>
        <dbReference type="HAMAP-Rule" id="MF_01306"/>
    </source>
</evidence>
<comment type="similarity">
    <text evidence="1 7 8">Belongs to the universal ribosomal protein uS4 family.</text>
</comment>
<dbReference type="InterPro" id="IPR002942">
    <property type="entry name" value="S4_RNA-bd"/>
</dbReference>
<dbReference type="InterPro" id="IPR001912">
    <property type="entry name" value="Ribosomal_uS4_N"/>
</dbReference>
<dbReference type="Gene3D" id="3.10.290.10">
    <property type="entry name" value="RNA-binding S4 domain"/>
    <property type="match status" value="1"/>
</dbReference>
<reference evidence="12" key="1">
    <citation type="journal article" date="2014" name="Int. J. Syst. Evol. Microbiol.">
        <title>Complete genome sequence of Corynebacterium casei LMG S-19264T (=DSM 44701T), isolated from a smear-ripened cheese.</title>
        <authorList>
            <consortium name="US DOE Joint Genome Institute (JGI-PGF)"/>
            <person name="Walter F."/>
            <person name="Albersmeier A."/>
            <person name="Kalinowski J."/>
            <person name="Ruckert C."/>
        </authorList>
    </citation>
    <scope>NUCLEOTIDE SEQUENCE</scope>
    <source>
        <strain evidence="12">VKM B-1606</strain>
    </source>
</reference>
<dbReference type="GO" id="GO:0042274">
    <property type="term" value="P:ribosomal small subunit biogenesis"/>
    <property type="evidence" value="ECO:0007669"/>
    <property type="project" value="TreeGrafter"/>
</dbReference>
<protein>
    <recommendedName>
        <fullName evidence="6 7">Small ribosomal subunit protein uS4</fullName>
    </recommendedName>
</protein>
<sequence>MRTRGSAFRDDRTCRPLHQEKQQEGAFLNLSKEDAMSKRHASKYKIDRRMGENIWGRPKSPVNRREYGPGQHGQRRKGKLSDFGVQLRAKQKLKGYYGSISEKQFRRVYAEATRLKGDTSANLIGLLERRLDAVVYRAKFVPTVFAARQFVNHGHVTVNGRRVNIPSYLVKVGDVIEVKQSSKQLAIVIEAAASGERDVPDFLEVDHDKMVAKFIRIPALTEVPYPVHMEPNLVVEFYSR</sequence>
<dbReference type="Pfam" id="PF01479">
    <property type="entry name" value="S4"/>
    <property type="match status" value="1"/>
</dbReference>
<feature type="domain" description="RNA-binding S4" evidence="10">
    <location>
        <begin position="129"/>
        <end position="193"/>
    </location>
</feature>
<dbReference type="InterPro" id="IPR005709">
    <property type="entry name" value="Ribosomal_uS4_bac-type"/>
</dbReference>
<evidence type="ECO:0000256" key="8">
    <source>
        <dbReference type="RuleBase" id="RU003699"/>
    </source>
</evidence>
<evidence type="ECO:0000256" key="5">
    <source>
        <dbReference type="ARBA" id="ARBA00023274"/>
    </source>
</evidence>